<dbReference type="OrthoDB" id="5140706at2"/>
<name>D1BES4_SANKS</name>
<dbReference type="EMBL" id="CP001819">
    <property type="protein sequence ID" value="ACZ23360.1"/>
    <property type="molecule type" value="Genomic_DNA"/>
</dbReference>
<sequence length="353" mass="38444">MGIFSRLGRRSSSPQEWTQLWELLTPLGGTTTPDAVDRWSRWARELPEERLTTAADQLRQAYDVLDTEKHGRALGVEPFSGIDRPFARLRFLRVLDGVILAGPDAVERVADAPELVRGYDTVHLLDPELALGDASPAHVNLARLLDEARVLRGTLARSVEELRGAPAVEAWVAMSKLDFSSATNLWTTSRRWPTVRSAKGPRRQRFALEDPEVAWIDVDASMLCGDGSEDVEPDHGHHDCWVAAGHAATLEVYRALGGAAGAQHELAHRHVVVEAMPADEVTGDGKSAPDVGPDALLVFVELGLSDLEQTVVDPQARVALLVRRTAERLSRAALPWSGPNREALVALASGARS</sequence>
<evidence type="ECO:0000313" key="2">
    <source>
        <dbReference type="Proteomes" id="UP000000322"/>
    </source>
</evidence>
<organism evidence="1 2">
    <name type="scientific">Sanguibacter keddieii (strain ATCC 51767 / DSM 10542 / NCFB 3025 / ST-74)</name>
    <dbReference type="NCBI Taxonomy" id="446469"/>
    <lineage>
        <taxon>Bacteria</taxon>
        <taxon>Bacillati</taxon>
        <taxon>Actinomycetota</taxon>
        <taxon>Actinomycetes</taxon>
        <taxon>Micrococcales</taxon>
        <taxon>Sanguibacteraceae</taxon>
        <taxon>Sanguibacter</taxon>
    </lineage>
</organism>
<dbReference type="KEGG" id="ske:Sked_34720"/>
<protein>
    <submittedName>
        <fullName evidence="1">Uncharacterized protein</fullName>
    </submittedName>
</protein>
<dbReference type="HOGENOM" id="CLU_785012_0_0_11"/>
<accession>D1BES4</accession>
<dbReference type="AlphaFoldDB" id="D1BES4"/>
<dbReference type="Proteomes" id="UP000000322">
    <property type="component" value="Chromosome"/>
</dbReference>
<keyword evidence="2" id="KW-1185">Reference proteome</keyword>
<gene>
    <name evidence="1" type="ordered locus">Sked_34720</name>
</gene>
<proteinExistence type="predicted"/>
<dbReference type="RefSeq" id="WP_012868428.1">
    <property type="nucleotide sequence ID" value="NC_013521.1"/>
</dbReference>
<reference evidence="1 2" key="1">
    <citation type="journal article" date="2009" name="Stand. Genomic Sci.">
        <title>Complete genome sequence of Sanguibacter keddieii type strain (ST-74).</title>
        <authorList>
            <person name="Ivanova N."/>
            <person name="Sikorski J."/>
            <person name="Sims D."/>
            <person name="Brettin T."/>
            <person name="Detter J.C."/>
            <person name="Han C."/>
            <person name="Lapidus A."/>
            <person name="Copeland A."/>
            <person name="Glavina Del Rio T."/>
            <person name="Nolan M."/>
            <person name="Chen F."/>
            <person name="Lucas S."/>
            <person name="Tice H."/>
            <person name="Cheng J.F."/>
            <person name="Bruce D."/>
            <person name="Goodwin L."/>
            <person name="Pitluck S."/>
            <person name="Pati A."/>
            <person name="Mavromatis K."/>
            <person name="Chen A."/>
            <person name="Palaniappan K."/>
            <person name="D'haeseleer P."/>
            <person name="Chain P."/>
            <person name="Bristow J."/>
            <person name="Eisen J.A."/>
            <person name="Markowitz V."/>
            <person name="Hugenholtz P."/>
            <person name="Goker M."/>
            <person name="Pukall R."/>
            <person name="Klenk H.P."/>
            <person name="Kyrpides N.C."/>
        </authorList>
    </citation>
    <scope>NUCLEOTIDE SEQUENCE [LARGE SCALE GENOMIC DNA]</scope>
    <source>
        <strain evidence="2">ATCC 51767 / DSM 10542 / NCFB 3025 / ST-74</strain>
    </source>
</reference>
<evidence type="ECO:0000313" key="1">
    <source>
        <dbReference type="EMBL" id="ACZ23360.1"/>
    </source>
</evidence>